<dbReference type="Proteomes" id="UP000183585">
    <property type="component" value="Unassembled WGS sequence"/>
</dbReference>
<evidence type="ECO:0000256" key="1">
    <source>
        <dbReference type="SAM" id="Phobius"/>
    </source>
</evidence>
<protein>
    <recommendedName>
        <fullName evidence="4">5-bromo-4-chloroindolyl phosphate hydrolysis protein</fullName>
    </recommendedName>
</protein>
<gene>
    <name evidence="2" type="ORF">GA0070563_102273</name>
</gene>
<name>A0A1C4VGT6_9ACTN</name>
<accession>A0A1C4VGT6</accession>
<dbReference type="EMBL" id="FMCT01000002">
    <property type="protein sequence ID" value="SCE83160.1"/>
    <property type="molecule type" value="Genomic_DNA"/>
</dbReference>
<evidence type="ECO:0008006" key="4">
    <source>
        <dbReference type="Google" id="ProtNLM"/>
    </source>
</evidence>
<dbReference type="Pfam" id="PF10112">
    <property type="entry name" value="Halogen_Hydrol"/>
    <property type="match status" value="1"/>
</dbReference>
<evidence type="ECO:0000313" key="2">
    <source>
        <dbReference type="EMBL" id="SCE83160.1"/>
    </source>
</evidence>
<keyword evidence="1" id="KW-0472">Membrane</keyword>
<dbReference type="AlphaFoldDB" id="A0A1C4VGT6"/>
<keyword evidence="1" id="KW-1133">Transmembrane helix</keyword>
<keyword evidence="1" id="KW-0812">Transmembrane</keyword>
<evidence type="ECO:0000313" key="3">
    <source>
        <dbReference type="Proteomes" id="UP000183585"/>
    </source>
</evidence>
<dbReference type="RefSeq" id="WP_256095329.1">
    <property type="nucleotide sequence ID" value="NZ_FMCT01000002.1"/>
</dbReference>
<dbReference type="InterPro" id="IPR018770">
    <property type="entry name" value="ChloroindolylP_hydrolase"/>
</dbReference>
<proteinExistence type="predicted"/>
<sequence>MRHRLAAPVALTAAVAVFAVVFRATGSLIWSPLLAVGGAIGLYFMIDDRSAARVDSDSYADDARGRVEEALRVVHGIERLGRDVRHPEARRALEDACRYVPELFDRVRDRSPDSLYSTAAQVGGHLRSLDGVVRQYLDIQRQPVLYHDPERLQRAGEQAFRRFADFALDSVRLVNQGEIAQYTANLDTVAPPSLPDLDR</sequence>
<reference evidence="3" key="1">
    <citation type="submission" date="2016-06" db="EMBL/GenBank/DDBJ databases">
        <authorList>
            <person name="Varghese N."/>
            <person name="Submissions Spin"/>
        </authorList>
    </citation>
    <scope>NUCLEOTIDE SEQUENCE [LARGE SCALE GENOMIC DNA]</scope>
    <source>
        <strain evidence="3">DSM 43168</strain>
    </source>
</reference>
<feature type="transmembrane region" description="Helical" evidence="1">
    <location>
        <begin position="29"/>
        <end position="46"/>
    </location>
</feature>
<keyword evidence="3" id="KW-1185">Reference proteome</keyword>
<organism evidence="2 3">
    <name type="scientific">Micromonospora carbonacea</name>
    <dbReference type="NCBI Taxonomy" id="47853"/>
    <lineage>
        <taxon>Bacteria</taxon>
        <taxon>Bacillati</taxon>
        <taxon>Actinomycetota</taxon>
        <taxon>Actinomycetes</taxon>
        <taxon>Micromonosporales</taxon>
        <taxon>Micromonosporaceae</taxon>
        <taxon>Micromonospora</taxon>
    </lineage>
</organism>